<dbReference type="InterPro" id="IPR019887">
    <property type="entry name" value="Tscrpt_reg_AsnC/Lrp_C"/>
</dbReference>
<evidence type="ECO:0000256" key="3">
    <source>
        <dbReference type="ARBA" id="ARBA00023163"/>
    </source>
</evidence>
<dbReference type="InterPro" id="IPR000485">
    <property type="entry name" value="AsnC-type_HTH_dom"/>
</dbReference>
<dbReference type="InterPro" id="IPR019888">
    <property type="entry name" value="Tscrpt_reg_AsnC-like"/>
</dbReference>
<keyword evidence="2" id="KW-0238">DNA-binding</keyword>
<dbReference type="RefSeq" id="WP_246034688.1">
    <property type="nucleotide sequence ID" value="NZ_SNVV01000006.1"/>
</dbReference>
<dbReference type="GO" id="GO:0043200">
    <property type="term" value="P:response to amino acid"/>
    <property type="evidence" value="ECO:0007669"/>
    <property type="project" value="TreeGrafter"/>
</dbReference>
<dbReference type="AlphaFoldDB" id="A0A4R6E3M8"/>
<keyword evidence="1" id="KW-0805">Transcription regulation</keyword>
<sequence>MKSKLRRSTQQFACEMARLANKFWQFIAQKVALKMDRIDLKILEALQQDGRLSNADLAQRVSLSPSPCLRRVKQLEESGVIKRYVALLDAAKLGLGLQAYVTVTLEKRRDSQIQAFHAAVSSWPEVLGCYALTGDMDYLLQVVADDLEHFSRFLMDRLLKQEGVANVKSSFVLQAIKNTTALSLQERLL</sequence>
<dbReference type="FunFam" id="1.10.10.10:FF:000186">
    <property type="entry name" value="AsnC family transcriptional regulator"/>
    <property type="match status" value="1"/>
</dbReference>
<dbReference type="SMART" id="SM00344">
    <property type="entry name" value="HTH_ASNC"/>
    <property type="match status" value="1"/>
</dbReference>
<dbReference type="GO" id="GO:0005829">
    <property type="term" value="C:cytosol"/>
    <property type="evidence" value="ECO:0007669"/>
    <property type="project" value="TreeGrafter"/>
</dbReference>
<reference evidence="5 6" key="1">
    <citation type="submission" date="2019-03" db="EMBL/GenBank/DDBJ databases">
        <title>Genomic Encyclopedia of Type Strains, Phase IV (KMG-IV): sequencing the most valuable type-strain genomes for metagenomic binning, comparative biology and taxonomic classification.</title>
        <authorList>
            <person name="Goeker M."/>
        </authorList>
    </citation>
    <scope>NUCLEOTIDE SEQUENCE [LARGE SCALE GENOMIC DNA]</scope>
    <source>
        <strain evidence="5 6">DSM 12121</strain>
    </source>
</reference>
<dbReference type="Gene3D" id="3.30.70.920">
    <property type="match status" value="1"/>
</dbReference>
<feature type="domain" description="HTH asnC-type" evidence="4">
    <location>
        <begin position="35"/>
        <end position="96"/>
    </location>
</feature>
<dbReference type="Gene3D" id="1.10.10.10">
    <property type="entry name" value="Winged helix-like DNA-binding domain superfamily/Winged helix DNA-binding domain"/>
    <property type="match status" value="1"/>
</dbReference>
<dbReference type="FunFam" id="3.30.70.920:FF:000008">
    <property type="entry name" value="Transcriptional regulator, AsnC family"/>
    <property type="match status" value="1"/>
</dbReference>
<keyword evidence="3" id="KW-0804">Transcription</keyword>
<dbReference type="SUPFAM" id="SSF54909">
    <property type="entry name" value="Dimeric alpha+beta barrel"/>
    <property type="match status" value="1"/>
</dbReference>
<dbReference type="InterPro" id="IPR036388">
    <property type="entry name" value="WH-like_DNA-bd_sf"/>
</dbReference>
<accession>A0A4R6E3M8</accession>
<dbReference type="InterPro" id="IPR036390">
    <property type="entry name" value="WH_DNA-bd_sf"/>
</dbReference>
<evidence type="ECO:0000259" key="4">
    <source>
        <dbReference type="PROSITE" id="PS50956"/>
    </source>
</evidence>
<evidence type="ECO:0000256" key="1">
    <source>
        <dbReference type="ARBA" id="ARBA00023015"/>
    </source>
</evidence>
<dbReference type="Pfam" id="PF01037">
    <property type="entry name" value="AsnC_trans_reg"/>
    <property type="match status" value="1"/>
</dbReference>
<evidence type="ECO:0000256" key="2">
    <source>
        <dbReference type="ARBA" id="ARBA00023125"/>
    </source>
</evidence>
<dbReference type="SUPFAM" id="SSF46785">
    <property type="entry name" value="Winged helix' DNA-binding domain"/>
    <property type="match status" value="1"/>
</dbReference>
<dbReference type="InterPro" id="IPR011991">
    <property type="entry name" value="ArsR-like_HTH"/>
</dbReference>
<dbReference type="InterPro" id="IPR011008">
    <property type="entry name" value="Dimeric_a/b-barrel"/>
</dbReference>
<dbReference type="GO" id="GO:0006355">
    <property type="term" value="P:regulation of DNA-templated transcription"/>
    <property type="evidence" value="ECO:0007669"/>
    <property type="project" value="UniProtKB-ARBA"/>
</dbReference>
<dbReference type="Proteomes" id="UP000295129">
    <property type="component" value="Unassembled WGS sequence"/>
</dbReference>
<comment type="caution">
    <text evidence="5">The sequence shown here is derived from an EMBL/GenBank/DDBJ whole genome shotgun (WGS) entry which is preliminary data.</text>
</comment>
<name>A0A4R6E3M8_9RHOO</name>
<keyword evidence="6" id="KW-1185">Reference proteome</keyword>
<proteinExistence type="predicted"/>
<dbReference type="Pfam" id="PF13412">
    <property type="entry name" value="HTH_24"/>
    <property type="match status" value="1"/>
</dbReference>
<dbReference type="PROSITE" id="PS50956">
    <property type="entry name" value="HTH_ASNC_2"/>
    <property type="match status" value="1"/>
</dbReference>
<dbReference type="PRINTS" id="PR00033">
    <property type="entry name" value="HTHASNC"/>
</dbReference>
<organism evidence="5 6">
    <name type="scientific">Azoarcus indigens</name>
    <dbReference type="NCBI Taxonomy" id="29545"/>
    <lineage>
        <taxon>Bacteria</taxon>
        <taxon>Pseudomonadati</taxon>
        <taxon>Pseudomonadota</taxon>
        <taxon>Betaproteobacteria</taxon>
        <taxon>Rhodocyclales</taxon>
        <taxon>Zoogloeaceae</taxon>
        <taxon>Azoarcus</taxon>
    </lineage>
</organism>
<evidence type="ECO:0000313" key="6">
    <source>
        <dbReference type="Proteomes" id="UP000295129"/>
    </source>
</evidence>
<dbReference type="PANTHER" id="PTHR30154">
    <property type="entry name" value="LEUCINE-RESPONSIVE REGULATORY PROTEIN"/>
    <property type="match status" value="1"/>
</dbReference>
<gene>
    <name evidence="5" type="ORF">C7389_106119</name>
</gene>
<evidence type="ECO:0000313" key="5">
    <source>
        <dbReference type="EMBL" id="TDN52420.1"/>
    </source>
</evidence>
<protein>
    <submittedName>
        <fullName evidence="5">AsnC family transcriptional regulator</fullName>
    </submittedName>
</protein>
<dbReference type="CDD" id="cd00090">
    <property type="entry name" value="HTH_ARSR"/>
    <property type="match status" value="1"/>
</dbReference>
<dbReference type="GO" id="GO:0043565">
    <property type="term" value="F:sequence-specific DNA binding"/>
    <property type="evidence" value="ECO:0007669"/>
    <property type="project" value="InterPro"/>
</dbReference>
<dbReference type="EMBL" id="SNVV01000006">
    <property type="protein sequence ID" value="TDN52420.1"/>
    <property type="molecule type" value="Genomic_DNA"/>
</dbReference>
<dbReference type="PANTHER" id="PTHR30154:SF46">
    <property type="entry name" value="TRANSCRIPTIONAL REGULATORY PROTEIN"/>
    <property type="match status" value="1"/>
</dbReference>